<dbReference type="SUPFAM" id="SSF49464">
    <property type="entry name" value="Carboxypeptidase regulatory domain-like"/>
    <property type="match status" value="1"/>
</dbReference>
<dbReference type="EMBL" id="LAZR01037520">
    <property type="protein sequence ID" value="KKL21990.1"/>
    <property type="molecule type" value="Genomic_DNA"/>
</dbReference>
<evidence type="ECO:0000256" key="1">
    <source>
        <dbReference type="ARBA" id="ARBA00004571"/>
    </source>
</evidence>
<evidence type="ECO:0000256" key="3">
    <source>
        <dbReference type="ARBA" id="ARBA00022692"/>
    </source>
</evidence>
<dbReference type="InterPro" id="IPR036942">
    <property type="entry name" value="Beta-barrel_TonB_sf"/>
</dbReference>
<evidence type="ECO:0000256" key="2">
    <source>
        <dbReference type="ARBA" id="ARBA00022448"/>
    </source>
</evidence>
<evidence type="ECO:0000256" key="6">
    <source>
        <dbReference type="ARBA" id="ARBA00023237"/>
    </source>
</evidence>
<comment type="caution">
    <text evidence="8">The sequence shown here is derived from an EMBL/GenBank/DDBJ whole genome shotgun (WGS) entry which is preliminary data.</text>
</comment>
<keyword evidence="6" id="KW-0998">Cell outer membrane</keyword>
<dbReference type="Gene3D" id="2.170.130.10">
    <property type="entry name" value="TonB-dependent receptor, plug domain"/>
    <property type="match status" value="1"/>
</dbReference>
<evidence type="ECO:0000259" key="7">
    <source>
        <dbReference type="Pfam" id="PF07715"/>
    </source>
</evidence>
<protein>
    <recommendedName>
        <fullName evidence="7">TonB-dependent receptor plug domain-containing protein</fullName>
    </recommendedName>
</protein>
<accession>A0A0F9BJF4</accession>
<dbReference type="SUPFAM" id="SSF56935">
    <property type="entry name" value="Porins"/>
    <property type="match status" value="1"/>
</dbReference>
<dbReference type="PANTHER" id="PTHR30069">
    <property type="entry name" value="TONB-DEPENDENT OUTER MEMBRANE RECEPTOR"/>
    <property type="match status" value="1"/>
</dbReference>
<reference evidence="8" key="1">
    <citation type="journal article" date="2015" name="Nature">
        <title>Complex archaea that bridge the gap between prokaryotes and eukaryotes.</title>
        <authorList>
            <person name="Spang A."/>
            <person name="Saw J.H."/>
            <person name="Jorgensen S.L."/>
            <person name="Zaremba-Niedzwiedzka K."/>
            <person name="Martijn J."/>
            <person name="Lind A.E."/>
            <person name="van Eijk R."/>
            <person name="Schleper C."/>
            <person name="Guy L."/>
            <person name="Ettema T.J."/>
        </authorList>
    </citation>
    <scope>NUCLEOTIDE SEQUENCE</scope>
</reference>
<name>A0A0F9BJF4_9ZZZZ</name>
<sequence>GEELIGAAVIADELGKGTVSNVYGFYSLRLQPGLYNITFSYIGYEDLTRAVNLNQDLVINIELSENILELAEVTISAEGPRAHIKKPEMGVSKLQIKSIRRIPTLMGEVDVIKAIQLLPGVQASSEGASGFSVRGGNPDQNLILLDEATVYNASHLMGFFSVFNNDAVKDVKLYKGDIPAEYGGRLSSLLDVRMKDGNMKKFSGSGGIGTISSRLTLEGPIIKDRTSFLIAGRRTYADIFLPFAKDEDVRNSSLYFYDLNAKVNHIFNEKNRLFVSVYMGRDVFENVFARMAFGNQTYTLRWNHLFSGRLFSNFTLLHSRYDYELGTPEGEANSFLWNSGMKDYGAKADLNYFITPEHTLKFGLISTFHDFQPGSAKGLGEQSLFTEFKMPSNYALENGVYVSAESEVGERWNFKYGIRYSSFHNVGPATVYNYDENYLPLDSTVYSSGEFFNYFGGLEPRLAMSFMLNEKSSLKASYSRTRQYIHLAQNSTAGTPLDIWFPSSPNVNPQVSDQASVGYF</sequence>
<dbReference type="InterPro" id="IPR037066">
    <property type="entry name" value="Plug_dom_sf"/>
</dbReference>
<organism evidence="8">
    <name type="scientific">marine sediment metagenome</name>
    <dbReference type="NCBI Taxonomy" id="412755"/>
    <lineage>
        <taxon>unclassified sequences</taxon>
        <taxon>metagenomes</taxon>
        <taxon>ecological metagenomes</taxon>
    </lineage>
</organism>
<proteinExistence type="predicted"/>
<evidence type="ECO:0000313" key="8">
    <source>
        <dbReference type="EMBL" id="KKL21990.1"/>
    </source>
</evidence>
<dbReference type="Gene3D" id="2.40.170.20">
    <property type="entry name" value="TonB-dependent receptor, beta-barrel domain"/>
    <property type="match status" value="1"/>
</dbReference>
<gene>
    <name evidence="8" type="ORF">LCGC14_2439920</name>
</gene>
<evidence type="ECO:0000256" key="5">
    <source>
        <dbReference type="ARBA" id="ARBA00023136"/>
    </source>
</evidence>
<feature type="non-terminal residue" evidence="8">
    <location>
        <position position="1"/>
    </location>
</feature>
<dbReference type="Gene3D" id="2.60.40.1120">
    <property type="entry name" value="Carboxypeptidase-like, regulatory domain"/>
    <property type="match status" value="1"/>
</dbReference>
<dbReference type="InterPro" id="IPR008969">
    <property type="entry name" value="CarboxyPept-like_regulatory"/>
</dbReference>
<dbReference type="GO" id="GO:0009279">
    <property type="term" value="C:cell outer membrane"/>
    <property type="evidence" value="ECO:0007669"/>
    <property type="project" value="UniProtKB-SubCell"/>
</dbReference>
<feature type="non-terminal residue" evidence="8">
    <location>
        <position position="520"/>
    </location>
</feature>
<keyword evidence="5" id="KW-0472">Membrane</keyword>
<dbReference type="Pfam" id="PF07715">
    <property type="entry name" value="Plug"/>
    <property type="match status" value="1"/>
</dbReference>
<comment type="subcellular location">
    <subcellularLocation>
        <location evidence="1">Cell outer membrane</location>
        <topology evidence="1">Multi-pass membrane protein</topology>
    </subcellularLocation>
</comment>
<dbReference type="PANTHER" id="PTHR30069:SF29">
    <property type="entry name" value="HEMOGLOBIN AND HEMOGLOBIN-HAPTOGLOBIN-BINDING PROTEIN 1-RELATED"/>
    <property type="match status" value="1"/>
</dbReference>
<dbReference type="InterPro" id="IPR039426">
    <property type="entry name" value="TonB-dep_rcpt-like"/>
</dbReference>
<dbReference type="GO" id="GO:0015344">
    <property type="term" value="F:siderophore uptake transmembrane transporter activity"/>
    <property type="evidence" value="ECO:0007669"/>
    <property type="project" value="TreeGrafter"/>
</dbReference>
<dbReference type="AlphaFoldDB" id="A0A0F9BJF4"/>
<keyword evidence="4" id="KW-0732">Signal</keyword>
<dbReference type="GO" id="GO:0044718">
    <property type="term" value="P:siderophore transmembrane transport"/>
    <property type="evidence" value="ECO:0007669"/>
    <property type="project" value="TreeGrafter"/>
</dbReference>
<feature type="domain" description="TonB-dependent receptor plug" evidence="7">
    <location>
        <begin position="108"/>
        <end position="185"/>
    </location>
</feature>
<keyword evidence="3" id="KW-0812">Transmembrane</keyword>
<keyword evidence="2" id="KW-0813">Transport</keyword>
<dbReference type="Pfam" id="PF13715">
    <property type="entry name" value="CarbopepD_reg_2"/>
    <property type="match status" value="1"/>
</dbReference>
<dbReference type="InterPro" id="IPR012910">
    <property type="entry name" value="Plug_dom"/>
</dbReference>
<evidence type="ECO:0000256" key="4">
    <source>
        <dbReference type="ARBA" id="ARBA00022729"/>
    </source>
</evidence>